<dbReference type="InterPro" id="IPR006156">
    <property type="entry name" value="Dihydroneopterin_aldolase"/>
</dbReference>
<dbReference type="NCBIfam" id="TIGR00526">
    <property type="entry name" value="folB_dom"/>
    <property type="match status" value="1"/>
</dbReference>
<evidence type="ECO:0000256" key="4">
    <source>
        <dbReference type="ARBA" id="ARBA00022909"/>
    </source>
</evidence>
<accession>A0ABT0BYL2</accession>
<dbReference type="InterPro" id="IPR043133">
    <property type="entry name" value="GTP-CH-I_C/QueF"/>
</dbReference>
<keyword evidence="4 6" id="KW-0289">Folate biosynthesis</keyword>
<reference evidence="8 9" key="1">
    <citation type="submission" date="2022-03" db="EMBL/GenBank/DDBJ databases">
        <title>Parabacteroides sp. nov. isolated from swine feces.</title>
        <authorList>
            <person name="Bak J.E."/>
        </authorList>
    </citation>
    <scope>NUCLEOTIDE SEQUENCE [LARGE SCALE GENOMIC DNA]</scope>
    <source>
        <strain evidence="8 9">AGMB00274</strain>
    </source>
</reference>
<evidence type="ECO:0000259" key="7">
    <source>
        <dbReference type="SMART" id="SM00905"/>
    </source>
</evidence>
<dbReference type="PANTHER" id="PTHR42844:SF1">
    <property type="entry name" value="DIHYDRONEOPTERIN ALDOLASE 1-RELATED"/>
    <property type="match status" value="1"/>
</dbReference>
<keyword evidence="9" id="KW-1185">Reference proteome</keyword>
<comment type="pathway">
    <text evidence="2 6">Cofactor biosynthesis; tetrahydrofolate biosynthesis; 2-amino-4-hydroxy-6-hydroxymethyl-7,8-dihydropteridine diphosphate from 7,8-dihydroneopterin triphosphate: step 3/4.</text>
</comment>
<comment type="catalytic activity">
    <reaction evidence="1 6">
        <text>7,8-dihydroneopterin = 6-hydroxymethyl-7,8-dihydropterin + glycolaldehyde</text>
        <dbReference type="Rhea" id="RHEA:10540"/>
        <dbReference type="ChEBI" id="CHEBI:17001"/>
        <dbReference type="ChEBI" id="CHEBI:17071"/>
        <dbReference type="ChEBI" id="CHEBI:44841"/>
        <dbReference type="EC" id="4.1.2.25"/>
    </reaction>
</comment>
<evidence type="ECO:0000256" key="6">
    <source>
        <dbReference type="RuleBase" id="RU362079"/>
    </source>
</evidence>
<comment type="similarity">
    <text evidence="3 6">Belongs to the DHNA family.</text>
</comment>
<evidence type="ECO:0000256" key="1">
    <source>
        <dbReference type="ARBA" id="ARBA00001353"/>
    </source>
</evidence>
<dbReference type="NCBIfam" id="TIGR00525">
    <property type="entry name" value="folB"/>
    <property type="match status" value="1"/>
</dbReference>
<dbReference type="GO" id="GO:0004150">
    <property type="term" value="F:dihydroneopterin aldolase activity"/>
    <property type="evidence" value="ECO:0007669"/>
    <property type="project" value="UniProtKB-EC"/>
</dbReference>
<keyword evidence="5 6" id="KW-0456">Lyase</keyword>
<gene>
    <name evidence="8" type="primary">folB</name>
    <name evidence="8" type="ORF">MUN53_03865</name>
</gene>
<dbReference type="Pfam" id="PF02152">
    <property type="entry name" value="FolB"/>
    <property type="match status" value="1"/>
</dbReference>
<dbReference type="InterPro" id="IPR006157">
    <property type="entry name" value="FolB_dom"/>
</dbReference>
<comment type="function">
    <text evidence="6">Catalyzes the conversion of 7,8-dihydroneopterin to 6-hydroxymethyl-7,8-dihydropterin.</text>
</comment>
<feature type="domain" description="Dihydroneopterin aldolase/epimerase" evidence="7">
    <location>
        <begin position="5"/>
        <end position="117"/>
    </location>
</feature>
<dbReference type="SUPFAM" id="SSF55620">
    <property type="entry name" value="Tetrahydrobiopterin biosynthesis enzymes-like"/>
    <property type="match status" value="1"/>
</dbReference>
<evidence type="ECO:0000256" key="3">
    <source>
        <dbReference type="ARBA" id="ARBA00005708"/>
    </source>
</evidence>
<evidence type="ECO:0000256" key="2">
    <source>
        <dbReference type="ARBA" id="ARBA00005013"/>
    </source>
</evidence>
<dbReference type="RefSeq" id="WP_243323505.1">
    <property type="nucleotide sequence ID" value="NZ_JAKZMM010000007.1"/>
</dbReference>
<organism evidence="8 9">
    <name type="scientific">Parabacteroides faecalis</name>
    <dbReference type="NCBI Taxonomy" id="2924040"/>
    <lineage>
        <taxon>Bacteria</taxon>
        <taxon>Pseudomonadati</taxon>
        <taxon>Bacteroidota</taxon>
        <taxon>Bacteroidia</taxon>
        <taxon>Bacteroidales</taxon>
        <taxon>Tannerellaceae</taxon>
        <taxon>Parabacteroides</taxon>
    </lineage>
</organism>
<comment type="caution">
    <text evidence="8">The sequence shown here is derived from an EMBL/GenBank/DDBJ whole genome shotgun (WGS) entry which is preliminary data.</text>
</comment>
<dbReference type="EC" id="4.1.2.25" evidence="6"/>
<protein>
    <recommendedName>
        <fullName evidence="6">7,8-dihydroneopterin aldolase</fullName>
        <ecNumber evidence="6">4.1.2.25</ecNumber>
    </recommendedName>
</protein>
<evidence type="ECO:0000313" key="9">
    <source>
        <dbReference type="Proteomes" id="UP001165444"/>
    </source>
</evidence>
<proteinExistence type="inferred from homology"/>
<name>A0ABT0BYL2_9BACT</name>
<dbReference type="Gene3D" id="3.30.1130.10">
    <property type="match status" value="1"/>
</dbReference>
<evidence type="ECO:0000256" key="5">
    <source>
        <dbReference type="ARBA" id="ARBA00023239"/>
    </source>
</evidence>
<dbReference type="EMBL" id="JAKZMM010000007">
    <property type="protein sequence ID" value="MCJ2379750.1"/>
    <property type="molecule type" value="Genomic_DNA"/>
</dbReference>
<dbReference type="SMART" id="SM00905">
    <property type="entry name" value="FolB"/>
    <property type="match status" value="1"/>
</dbReference>
<evidence type="ECO:0000313" key="8">
    <source>
        <dbReference type="EMBL" id="MCJ2379750.1"/>
    </source>
</evidence>
<sequence length="117" mass="13372">MTTKIELKSMRFYAYHGVDPQETRVGNWFIVDLMVTVDLVQAIENDNLDSTINYAEIYEVVKSEMNVPSKLIEHAAGRILKSLRRRFPQIEHIQLKLAKQNPPFGGDVQSAAILLED</sequence>
<dbReference type="PANTHER" id="PTHR42844">
    <property type="entry name" value="DIHYDRONEOPTERIN ALDOLASE 1-RELATED"/>
    <property type="match status" value="1"/>
</dbReference>
<dbReference type="Proteomes" id="UP001165444">
    <property type="component" value="Unassembled WGS sequence"/>
</dbReference>